<evidence type="ECO:0000313" key="1">
    <source>
        <dbReference type="EMBL" id="MEJ8826904.1"/>
    </source>
</evidence>
<reference evidence="1 2" key="1">
    <citation type="submission" date="2024-03" db="EMBL/GenBank/DDBJ databases">
        <title>Novel species of the genus Variovorax.</title>
        <authorList>
            <person name="Liu Q."/>
            <person name="Xin Y.-H."/>
        </authorList>
    </citation>
    <scope>NUCLEOTIDE SEQUENCE [LARGE SCALE GENOMIC DNA]</scope>
    <source>
        <strain evidence="1 2">KACC 18501</strain>
    </source>
</reference>
<dbReference type="Proteomes" id="UP001363010">
    <property type="component" value="Unassembled WGS sequence"/>
</dbReference>
<dbReference type="EMBL" id="JBBKZV010000044">
    <property type="protein sequence ID" value="MEJ8826904.1"/>
    <property type="molecule type" value="Genomic_DNA"/>
</dbReference>
<proteinExistence type="predicted"/>
<protein>
    <recommendedName>
        <fullName evidence="3">Transposase</fullName>
    </recommendedName>
</protein>
<name>A0ABU8WA34_9BURK</name>
<organism evidence="1 2">
    <name type="scientific">Variovorax humicola</name>
    <dbReference type="NCBI Taxonomy" id="1769758"/>
    <lineage>
        <taxon>Bacteria</taxon>
        <taxon>Pseudomonadati</taxon>
        <taxon>Pseudomonadota</taxon>
        <taxon>Betaproteobacteria</taxon>
        <taxon>Burkholderiales</taxon>
        <taxon>Comamonadaceae</taxon>
        <taxon>Variovorax</taxon>
    </lineage>
</organism>
<evidence type="ECO:0008006" key="3">
    <source>
        <dbReference type="Google" id="ProtNLM"/>
    </source>
</evidence>
<accession>A0ABU8WA34</accession>
<comment type="caution">
    <text evidence="1">The sequence shown here is derived from an EMBL/GenBank/DDBJ whole genome shotgun (WGS) entry which is preliminary data.</text>
</comment>
<gene>
    <name evidence="1" type="ORF">WKW80_33725</name>
</gene>
<sequence length="83" mass="9401">MNRGVVDEHAALAHHLLTEWFNRRFAAGRKLMRRVGIVAVARKLAIALWPLSAVRRDSRWSVTQASRLKSHAALFRNSQIVAS</sequence>
<keyword evidence="2" id="KW-1185">Reference proteome</keyword>
<evidence type="ECO:0000313" key="2">
    <source>
        <dbReference type="Proteomes" id="UP001363010"/>
    </source>
</evidence>